<dbReference type="UniPathway" id="UPA00148"/>
<dbReference type="GO" id="GO:0016994">
    <property type="term" value="F:precorrin-6A reductase activity"/>
    <property type="evidence" value="ECO:0007669"/>
    <property type="project" value="UniProtKB-EC"/>
</dbReference>
<evidence type="ECO:0000256" key="2">
    <source>
        <dbReference type="ARBA" id="ARBA00022573"/>
    </source>
</evidence>
<organism evidence="4">
    <name type="scientific">Trichodesmium erythraeum (strain IMS101)</name>
    <dbReference type="NCBI Taxonomy" id="203124"/>
    <lineage>
        <taxon>Bacteria</taxon>
        <taxon>Bacillati</taxon>
        <taxon>Cyanobacteriota</taxon>
        <taxon>Cyanophyceae</taxon>
        <taxon>Oscillatoriophycideae</taxon>
        <taxon>Oscillatoriales</taxon>
        <taxon>Microcoleaceae</taxon>
        <taxon>Trichodesmium</taxon>
    </lineage>
</organism>
<dbReference type="NCBIfam" id="NF005968">
    <property type="entry name" value="PRK08057.1-2"/>
    <property type="match status" value="1"/>
</dbReference>
<protein>
    <submittedName>
        <fullName evidence="4">Precorrin-6A reductase</fullName>
        <ecNumber evidence="4">1.3.1.54</ecNumber>
    </submittedName>
</protein>
<evidence type="ECO:0000256" key="1">
    <source>
        <dbReference type="ARBA" id="ARBA00004953"/>
    </source>
</evidence>
<dbReference type="EMBL" id="CP000393">
    <property type="protein sequence ID" value="ABG51923.1"/>
    <property type="molecule type" value="Genomic_DNA"/>
</dbReference>
<dbReference type="PANTHER" id="PTHR36925">
    <property type="entry name" value="COBALT-PRECORRIN-6A REDUCTASE"/>
    <property type="match status" value="1"/>
</dbReference>
<sequence>MTMAKHKRVLILGGIGDSLKLTSLASTIPGLEVISSLAGRTSKSVMLFKCTRIGGFGGVSGLKDYLREQKIDLLIDATHPFASKISWNAAIATSQLNIPHLMLVRPAWKKIEGDRWLEVKSNKFAAKVLPELGSRIFLSIGRQELASYAHLKDLWFLMRIIEPLQPHTSVPPGKILTERGPFSLEEERSLLQKYKIGTLVSKNSGGDATYPKVIAARELSIPVVMIQRPPLPEGEQVSDVESAVSWLRNYNN</sequence>
<reference evidence="4" key="1">
    <citation type="submission" date="2006-06" db="EMBL/GenBank/DDBJ databases">
        <title>Complete sequence of Trichodesmium erythraeum IMS101.</title>
        <authorList>
            <consortium name="US DOE Joint Genome Institute"/>
            <person name="Copeland A."/>
            <person name="Lucas S."/>
            <person name="Lapidus A."/>
            <person name="Barry K."/>
            <person name="Detter J.C."/>
            <person name="Glavina del Rio T."/>
            <person name="Hammon N."/>
            <person name="Israni S."/>
            <person name="Dalin E."/>
            <person name="Tice H."/>
            <person name="Pitluck S."/>
            <person name="Kiss H."/>
            <person name="Munk A.C."/>
            <person name="Brettin T."/>
            <person name="Bruce D."/>
            <person name="Han C."/>
            <person name="Tapia R."/>
            <person name="Gilna P."/>
            <person name="Schmutz J."/>
            <person name="Larimer F."/>
            <person name="Land M."/>
            <person name="Hauser L."/>
            <person name="Kyrpides N."/>
            <person name="Kim E."/>
            <person name="Richardson P."/>
        </authorList>
    </citation>
    <scope>NUCLEOTIDE SEQUENCE [LARGE SCALE GENOMIC DNA]</scope>
    <source>
        <strain evidence="4">IMS101</strain>
    </source>
</reference>
<evidence type="ECO:0000256" key="3">
    <source>
        <dbReference type="ARBA" id="ARBA00023002"/>
    </source>
</evidence>
<proteinExistence type="predicted"/>
<dbReference type="AlphaFoldDB" id="Q111A1"/>
<dbReference type="HOGENOM" id="CLU_068627_1_0_3"/>
<comment type="pathway">
    <text evidence="1">Cofactor biosynthesis; adenosylcobalamin biosynthesis.</text>
</comment>
<dbReference type="eggNOG" id="COG2099">
    <property type="taxonomic scope" value="Bacteria"/>
</dbReference>
<name>Q111A1_TRIEI</name>
<keyword evidence="2" id="KW-0169">Cobalamin biosynthesis</keyword>
<dbReference type="PROSITE" id="PS51014">
    <property type="entry name" value="COBK_CBIJ"/>
    <property type="match status" value="1"/>
</dbReference>
<dbReference type="STRING" id="203124.Tery_2739"/>
<dbReference type="GO" id="GO:0009236">
    <property type="term" value="P:cobalamin biosynthetic process"/>
    <property type="evidence" value="ECO:0007669"/>
    <property type="project" value="UniProtKB-UniPathway"/>
</dbReference>
<dbReference type="Pfam" id="PF02571">
    <property type="entry name" value="CbiJ"/>
    <property type="match status" value="1"/>
</dbReference>
<dbReference type="InterPro" id="IPR003723">
    <property type="entry name" value="Precorrin-6x_reduct"/>
</dbReference>
<dbReference type="NCBIfam" id="TIGR00715">
    <property type="entry name" value="precor6x_red"/>
    <property type="match status" value="1"/>
</dbReference>
<dbReference type="KEGG" id="ter:Tery_2739"/>
<gene>
    <name evidence="4" type="ordered locus">Tery_2739</name>
</gene>
<dbReference type="PANTHER" id="PTHR36925:SF1">
    <property type="entry name" value="COBALT-PRECORRIN-6A REDUCTASE"/>
    <property type="match status" value="1"/>
</dbReference>
<dbReference type="RefSeq" id="WP_011612284.1">
    <property type="nucleotide sequence ID" value="NC_008312.1"/>
</dbReference>
<dbReference type="EC" id="1.3.1.54" evidence="4"/>
<evidence type="ECO:0000313" key="4">
    <source>
        <dbReference type="EMBL" id="ABG51923.1"/>
    </source>
</evidence>
<accession>Q111A1</accession>
<keyword evidence="3 4" id="KW-0560">Oxidoreductase</keyword>